<dbReference type="Proteomes" id="UP000759537">
    <property type="component" value="Unassembled WGS sequence"/>
</dbReference>
<feature type="region of interest" description="Disordered" evidence="1">
    <location>
        <begin position="508"/>
        <end position="559"/>
    </location>
</feature>
<feature type="region of interest" description="Disordered" evidence="1">
    <location>
        <begin position="895"/>
        <end position="1020"/>
    </location>
</feature>
<comment type="caution">
    <text evidence="2">The sequence shown here is derived from an EMBL/GenBank/DDBJ whole genome shotgun (WGS) entry which is preliminary data.</text>
</comment>
<sequence length="1127" mass="121302">MTSRSSFVPKRRPLSAIFLGDSPLAPSTSSTSELPDLPEPPSPGAASTHSGLPSPPATNSTGSGSAGDSRENVDLHSVPPLSSALTMRNERPPTSRSSRASSPAGSGEYKREEGDEEEDITARLNLGRRRGASQSNDHVVTLQRVMSLTQRNRMALNKLSSMRLNTPSPSQSSRSSRSPHFSSDASASGSASASNRSRSVEPATLSGSETEREPSASYSYSSDEQSVTPPSSVSHAYSVLDGRLRRTSLPASPSKGKAAPSTRSYSPNSTQRTPKKRISTISVPGPEANREHEQNHITSAALATVASLRRSPGSSGKRNRQPLPREFREPRRASSDGRASIEPTTPQKPSRERYSSLISDTSPSKTFVRRALNNQQSPPRSSQVSRLSTARKHQTRWMSEDLRTTSSRPIIDDNEDDDPLSSGSGHGNKQAARNGTIENPPSARLIGESLRAAGMNVKNGVDVFRESEQPPENAKVPRRPMPISTISSQEREPVISPNKAIMPLRTMVDDPRTPANGYSYHRAERGSHSGPLSRPTTSMADFRPINEDLPPPNTAPPAMRTYKSTFTFDRDREGMGSRQALYTPFSTAPQDRTYGSPRTRPRETPALPLDEQAIEHLRLMDESLTMFEGLLSRLPPMVDTTTTTVPEVFRSAQAVVRFSEQVNGMLRAATNRALDRLIESEVSDTSPNSEVDMVGLWKDIGGDCRDMLRVSDELVRTMTGFLLGVGKVLRESSAIGVGAGNGLQHLRGASDDLSRRSGTDARSSTSAGTGSGRGSGSGDGMGGRRSTELRRSFDLPRVERDKADLMRRASSRAEANVLSTQRASSSMLLRERDPPRRQSPLGPSEDASPAPARAPVGSSMRRLFTPGLQREGTPSALAKPELATIESQKSLHIEDDYVPSPTPASHSRQPDGNTRKLFPLSIPNPLPALPSESRADQRAFPSTVDKSITRRKISTTSTVTLRGSTSANPGLNITTPSAAPTTAITPHTVTPVAPPPPVSRTESNQSSSSGASSSRHSTTITFSRPLAVSVSALSGLQQRDARNRTTSVSNESPAPTPTTPLSATSQWTTQSGSETERPQPRMTLGRRTIGAKSHLSLDAPPPGGGTQTLSRSTTTRERRRTITQIFS</sequence>
<feature type="compositionally biased region" description="Polar residues" evidence="1">
    <location>
        <begin position="132"/>
        <end position="166"/>
    </location>
</feature>
<dbReference type="OrthoDB" id="3358078at2759"/>
<feature type="compositionally biased region" description="Low complexity" evidence="1">
    <location>
        <begin position="999"/>
        <end position="1017"/>
    </location>
</feature>
<feature type="compositionally biased region" description="Basic and acidic residues" evidence="1">
    <location>
        <begin position="785"/>
        <end position="807"/>
    </location>
</feature>
<feature type="compositionally biased region" description="Polar residues" evidence="1">
    <location>
        <begin position="261"/>
        <end position="272"/>
    </location>
</feature>
<evidence type="ECO:0000313" key="2">
    <source>
        <dbReference type="EMBL" id="KAF8467563.1"/>
    </source>
</evidence>
<organism evidence="2 3">
    <name type="scientific">Russula ochroleuca</name>
    <dbReference type="NCBI Taxonomy" id="152965"/>
    <lineage>
        <taxon>Eukaryota</taxon>
        <taxon>Fungi</taxon>
        <taxon>Dikarya</taxon>
        <taxon>Basidiomycota</taxon>
        <taxon>Agaricomycotina</taxon>
        <taxon>Agaricomycetes</taxon>
        <taxon>Russulales</taxon>
        <taxon>Russulaceae</taxon>
        <taxon>Russula</taxon>
    </lineage>
</organism>
<feature type="compositionally biased region" description="Polar residues" evidence="1">
    <location>
        <begin position="959"/>
        <end position="973"/>
    </location>
</feature>
<feature type="region of interest" description="Disordered" evidence="1">
    <location>
        <begin position="308"/>
        <end position="442"/>
    </location>
</feature>
<feature type="compositionally biased region" description="Polar residues" evidence="1">
    <location>
        <begin position="903"/>
        <end position="912"/>
    </location>
</feature>
<feature type="compositionally biased region" description="Gly residues" evidence="1">
    <location>
        <begin position="769"/>
        <end position="783"/>
    </location>
</feature>
<feature type="compositionally biased region" description="Polar residues" evidence="1">
    <location>
        <begin position="45"/>
        <end position="63"/>
    </location>
</feature>
<evidence type="ECO:0000256" key="1">
    <source>
        <dbReference type="SAM" id="MobiDB-lite"/>
    </source>
</evidence>
<feature type="compositionally biased region" description="Low complexity" evidence="1">
    <location>
        <begin position="372"/>
        <end position="388"/>
    </location>
</feature>
<feature type="compositionally biased region" description="Low complexity" evidence="1">
    <location>
        <begin position="974"/>
        <end position="991"/>
    </location>
</feature>
<dbReference type="AlphaFoldDB" id="A0A9P5JVU2"/>
<reference evidence="2" key="2">
    <citation type="journal article" date="2020" name="Nat. Commun.">
        <title>Large-scale genome sequencing of mycorrhizal fungi provides insights into the early evolution of symbiotic traits.</title>
        <authorList>
            <person name="Miyauchi S."/>
            <person name="Kiss E."/>
            <person name="Kuo A."/>
            <person name="Drula E."/>
            <person name="Kohler A."/>
            <person name="Sanchez-Garcia M."/>
            <person name="Morin E."/>
            <person name="Andreopoulos B."/>
            <person name="Barry K.W."/>
            <person name="Bonito G."/>
            <person name="Buee M."/>
            <person name="Carver A."/>
            <person name="Chen C."/>
            <person name="Cichocki N."/>
            <person name="Clum A."/>
            <person name="Culley D."/>
            <person name="Crous P.W."/>
            <person name="Fauchery L."/>
            <person name="Girlanda M."/>
            <person name="Hayes R.D."/>
            <person name="Keri Z."/>
            <person name="LaButti K."/>
            <person name="Lipzen A."/>
            <person name="Lombard V."/>
            <person name="Magnuson J."/>
            <person name="Maillard F."/>
            <person name="Murat C."/>
            <person name="Nolan M."/>
            <person name="Ohm R.A."/>
            <person name="Pangilinan J."/>
            <person name="Pereira M.F."/>
            <person name="Perotto S."/>
            <person name="Peter M."/>
            <person name="Pfister S."/>
            <person name="Riley R."/>
            <person name="Sitrit Y."/>
            <person name="Stielow J.B."/>
            <person name="Szollosi G."/>
            <person name="Zifcakova L."/>
            <person name="Stursova M."/>
            <person name="Spatafora J.W."/>
            <person name="Tedersoo L."/>
            <person name="Vaario L.M."/>
            <person name="Yamada A."/>
            <person name="Yan M."/>
            <person name="Wang P."/>
            <person name="Xu J."/>
            <person name="Bruns T."/>
            <person name="Baldrian P."/>
            <person name="Vilgalys R."/>
            <person name="Dunand C."/>
            <person name="Henrissat B."/>
            <person name="Grigoriev I.V."/>
            <person name="Hibbett D."/>
            <person name="Nagy L.G."/>
            <person name="Martin F.M."/>
        </authorList>
    </citation>
    <scope>NUCLEOTIDE SEQUENCE</scope>
    <source>
        <strain evidence="2">Prilba</strain>
    </source>
</reference>
<proteinExistence type="predicted"/>
<protein>
    <submittedName>
        <fullName evidence="2">Uncharacterized protein</fullName>
    </submittedName>
</protein>
<feature type="compositionally biased region" description="Polar residues" evidence="1">
    <location>
        <begin position="356"/>
        <end position="365"/>
    </location>
</feature>
<keyword evidence="3" id="KW-1185">Reference proteome</keyword>
<feature type="compositionally biased region" description="Basic and acidic residues" evidence="1">
    <location>
        <begin position="323"/>
        <end position="335"/>
    </location>
</feature>
<name>A0A9P5JVU2_9AGAM</name>
<feature type="region of interest" description="Disordered" evidence="1">
    <location>
        <begin position="739"/>
        <end position="859"/>
    </location>
</feature>
<evidence type="ECO:0000313" key="3">
    <source>
        <dbReference type="Proteomes" id="UP000759537"/>
    </source>
</evidence>
<reference evidence="2" key="1">
    <citation type="submission" date="2019-10" db="EMBL/GenBank/DDBJ databases">
        <authorList>
            <consortium name="DOE Joint Genome Institute"/>
            <person name="Kuo A."/>
            <person name="Miyauchi S."/>
            <person name="Kiss E."/>
            <person name="Drula E."/>
            <person name="Kohler A."/>
            <person name="Sanchez-Garcia M."/>
            <person name="Andreopoulos B."/>
            <person name="Barry K.W."/>
            <person name="Bonito G."/>
            <person name="Buee M."/>
            <person name="Carver A."/>
            <person name="Chen C."/>
            <person name="Cichocki N."/>
            <person name="Clum A."/>
            <person name="Culley D."/>
            <person name="Crous P.W."/>
            <person name="Fauchery L."/>
            <person name="Girlanda M."/>
            <person name="Hayes R."/>
            <person name="Keri Z."/>
            <person name="LaButti K."/>
            <person name="Lipzen A."/>
            <person name="Lombard V."/>
            <person name="Magnuson J."/>
            <person name="Maillard F."/>
            <person name="Morin E."/>
            <person name="Murat C."/>
            <person name="Nolan M."/>
            <person name="Ohm R."/>
            <person name="Pangilinan J."/>
            <person name="Pereira M."/>
            <person name="Perotto S."/>
            <person name="Peter M."/>
            <person name="Riley R."/>
            <person name="Sitrit Y."/>
            <person name="Stielow B."/>
            <person name="Szollosi G."/>
            <person name="Zifcakova L."/>
            <person name="Stursova M."/>
            <person name="Spatafora J.W."/>
            <person name="Tedersoo L."/>
            <person name="Vaario L.-M."/>
            <person name="Yamada A."/>
            <person name="Yan M."/>
            <person name="Wang P."/>
            <person name="Xu J."/>
            <person name="Bruns T."/>
            <person name="Baldrian P."/>
            <person name="Vilgalys R."/>
            <person name="Henrissat B."/>
            <person name="Grigoriev I.V."/>
            <person name="Hibbett D."/>
            <person name="Nagy L.G."/>
            <person name="Martin F.M."/>
        </authorList>
    </citation>
    <scope>NUCLEOTIDE SEQUENCE</scope>
    <source>
        <strain evidence="2">Prilba</strain>
    </source>
</reference>
<feature type="compositionally biased region" description="Low complexity" evidence="1">
    <location>
        <begin position="94"/>
        <end position="107"/>
    </location>
</feature>
<feature type="compositionally biased region" description="Basic and acidic residues" evidence="1">
    <location>
        <begin position="748"/>
        <end position="759"/>
    </location>
</feature>
<accession>A0A9P5JVU2</accession>
<feature type="compositionally biased region" description="Low complexity" evidence="1">
    <location>
        <begin position="167"/>
        <end position="197"/>
    </location>
</feature>
<feature type="region of interest" description="Disordered" evidence="1">
    <location>
        <begin position="1034"/>
        <end position="1127"/>
    </location>
</feature>
<gene>
    <name evidence="2" type="ORF">DFH94DRAFT_292382</name>
</gene>
<feature type="compositionally biased region" description="Polar residues" evidence="1">
    <location>
        <begin position="223"/>
        <end position="235"/>
    </location>
</feature>
<feature type="region of interest" description="Disordered" evidence="1">
    <location>
        <begin position="1"/>
        <end position="295"/>
    </location>
</feature>
<dbReference type="EMBL" id="WHVB01000035">
    <property type="protein sequence ID" value="KAF8467563.1"/>
    <property type="molecule type" value="Genomic_DNA"/>
</dbReference>
<feature type="compositionally biased region" description="Polar residues" evidence="1">
    <location>
        <begin position="817"/>
        <end position="827"/>
    </location>
</feature>